<feature type="region of interest" description="Disordered" evidence="2">
    <location>
        <begin position="117"/>
        <end position="136"/>
    </location>
</feature>
<keyword evidence="5" id="KW-1185">Reference proteome</keyword>
<dbReference type="InterPro" id="IPR006683">
    <property type="entry name" value="Thioestr_dom"/>
</dbReference>
<dbReference type="CDD" id="cd03442">
    <property type="entry name" value="BFIT_BACH"/>
    <property type="match status" value="1"/>
</dbReference>
<evidence type="ECO:0000256" key="2">
    <source>
        <dbReference type="SAM" id="MobiDB-lite"/>
    </source>
</evidence>
<dbReference type="Proteomes" id="UP001500194">
    <property type="component" value="Unassembled WGS sequence"/>
</dbReference>
<dbReference type="Pfam" id="PF03061">
    <property type="entry name" value="4HBT"/>
    <property type="match status" value="1"/>
</dbReference>
<dbReference type="GO" id="GO:0052816">
    <property type="term" value="F:long-chain fatty acyl-CoA hydrolase activity"/>
    <property type="evidence" value="ECO:0007669"/>
    <property type="project" value="TreeGrafter"/>
</dbReference>
<dbReference type="SUPFAM" id="SSF54637">
    <property type="entry name" value="Thioesterase/thiol ester dehydrase-isomerase"/>
    <property type="match status" value="1"/>
</dbReference>
<keyword evidence="1" id="KW-0378">Hydrolase</keyword>
<dbReference type="InterPro" id="IPR029069">
    <property type="entry name" value="HotDog_dom_sf"/>
</dbReference>
<feature type="domain" description="HotDog ACOT-type" evidence="3">
    <location>
        <begin position="7"/>
        <end position="119"/>
    </location>
</feature>
<dbReference type="InterPro" id="IPR033120">
    <property type="entry name" value="HOTDOG_ACOT"/>
</dbReference>
<dbReference type="InterPro" id="IPR040170">
    <property type="entry name" value="Cytosol_ACT"/>
</dbReference>
<dbReference type="RefSeq" id="WP_227261193.1">
    <property type="nucleotide sequence ID" value="NZ_BAAADU010000002.1"/>
</dbReference>
<gene>
    <name evidence="4" type="ORF">GCM10009019_11040</name>
</gene>
<dbReference type="PANTHER" id="PTHR11049">
    <property type="entry name" value="ACYL COENZYME A THIOESTER HYDROLASE"/>
    <property type="match status" value="1"/>
</dbReference>
<dbReference type="PROSITE" id="PS51770">
    <property type="entry name" value="HOTDOG_ACOT"/>
    <property type="match status" value="1"/>
</dbReference>
<name>A0AAV3SZB5_9EURY</name>
<reference evidence="4 5" key="1">
    <citation type="journal article" date="2019" name="Int. J. Syst. Evol. Microbiol.">
        <title>The Global Catalogue of Microorganisms (GCM) 10K type strain sequencing project: providing services to taxonomists for standard genome sequencing and annotation.</title>
        <authorList>
            <consortium name="The Broad Institute Genomics Platform"/>
            <consortium name="The Broad Institute Genome Sequencing Center for Infectious Disease"/>
            <person name="Wu L."/>
            <person name="Ma J."/>
        </authorList>
    </citation>
    <scope>NUCLEOTIDE SEQUENCE [LARGE SCALE GENOMIC DNA]</scope>
    <source>
        <strain evidence="4 5">JCM 16327</strain>
    </source>
</reference>
<evidence type="ECO:0000259" key="3">
    <source>
        <dbReference type="PROSITE" id="PS51770"/>
    </source>
</evidence>
<evidence type="ECO:0000313" key="5">
    <source>
        <dbReference type="Proteomes" id="UP001500194"/>
    </source>
</evidence>
<evidence type="ECO:0000256" key="1">
    <source>
        <dbReference type="ARBA" id="ARBA00022801"/>
    </source>
</evidence>
<sequence length="158" mass="17565">MDSVPLFDSYTERSEILMPNQTNNLGRALGGAVLHWMDICGAITGRRFARRQVVTASMDHVDFLAPIDLGDIVTVRGYVFDTGASSLDVKVDVSAERPSEREKRDTTSSFFTFVALDDDENPASVPDVATPTDEEAELRADALRERRERREAIQSQSN</sequence>
<dbReference type="EMBL" id="BAAADU010000002">
    <property type="protein sequence ID" value="GAA0650030.1"/>
    <property type="molecule type" value="Genomic_DNA"/>
</dbReference>
<dbReference type="PANTHER" id="PTHR11049:SF24">
    <property type="entry name" value="CYTOSOLIC ACYL COENZYME A THIOESTER HYDROLASE"/>
    <property type="match status" value="1"/>
</dbReference>
<organism evidence="4 5">
    <name type="scientific">Salarchaeum japonicum</name>
    <dbReference type="NCBI Taxonomy" id="555573"/>
    <lineage>
        <taxon>Archaea</taxon>
        <taxon>Methanobacteriati</taxon>
        <taxon>Methanobacteriota</taxon>
        <taxon>Stenosarchaea group</taxon>
        <taxon>Halobacteria</taxon>
        <taxon>Halobacteriales</taxon>
        <taxon>Halobacteriaceae</taxon>
    </lineage>
</organism>
<dbReference type="Gene3D" id="3.10.129.10">
    <property type="entry name" value="Hotdog Thioesterase"/>
    <property type="match status" value="1"/>
</dbReference>
<dbReference type="GeneID" id="68571768"/>
<dbReference type="AlphaFoldDB" id="A0AAV3SZB5"/>
<dbReference type="GO" id="GO:0009062">
    <property type="term" value="P:fatty acid catabolic process"/>
    <property type="evidence" value="ECO:0007669"/>
    <property type="project" value="TreeGrafter"/>
</dbReference>
<dbReference type="GO" id="GO:0005829">
    <property type="term" value="C:cytosol"/>
    <property type="evidence" value="ECO:0007669"/>
    <property type="project" value="TreeGrafter"/>
</dbReference>
<accession>A0AAV3SZB5</accession>
<proteinExistence type="predicted"/>
<protein>
    <submittedName>
        <fullName evidence="4">Acyl-CoA thioesterase</fullName>
    </submittedName>
</protein>
<dbReference type="GO" id="GO:0006637">
    <property type="term" value="P:acyl-CoA metabolic process"/>
    <property type="evidence" value="ECO:0007669"/>
    <property type="project" value="TreeGrafter"/>
</dbReference>
<evidence type="ECO:0000313" key="4">
    <source>
        <dbReference type="EMBL" id="GAA0650030.1"/>
    </source>
</evidence>
<comment type="caution">
    <text evidence="4">The sequence shown here is derived from an EMBL/GenBank/DDBJ whole genome shotgun (WGS) entry which is preliminary data.</text>
</comment>